<dbReference type="Pfam" id="PF00989">
    <property type="entry name" value="PAS"/>
    <property type="match status" value="1"/>
</dbReference>
<dbReference type="EC" id="2.7.13.3" evidence="2"/>
<evidence type="ECO:0000259" key="8">
    <source>
        <dbReference type="PROSITE" id="PS50112"/>
    </source>
</evidence>
<evidence type="ECO:0000313" key="10">
    <source>
        <dbReference type="EMBL" id="QWT47736.1"/>
    </source>
</evidence>
<dbReference type="InterPro" id="IPR000700">
    <property type="entry name" value="PAS-assoc_C"/>
</dbReference>
<evidence type="ECO:0000256" key="6">
    <source>
        <dbReference type="SAM" id="MobiDB-lite"/>
    </source>
</evidence>
<dbReference type="EMBL" id="CP064782">
    <property type="protein sequence ID" value="QWT47736.1"/>
    <property type="molecule type" value="Genomic_DNA"/>
</dbReference>
<feature type="domain" description="PAS" evidence="8">
    <location>
        <begin position="379"/>
        <end position="425"/>
    </location>
</feature>
<dbReference type="InterPro" id="IPR013655">
    <property type="entry name" value="PAS_fold_3"/>
</dbReference>
<dbReference type="InterPro" id="IPR052162">
    <property type="entry name" value="Sensor_kinase/Photoreceptor"/>
</dbReference>
<evidence type="ECO:0000259" key="9">
    <source>
        <dbReference type="PROSITE" id="PS50113"/>
    </source>
</evidence>
<evidence type="ECO:0000313" key="11">
    <source>
        <dbReference type="Proteomes" id="UP000683428"/>
    </source>
</evidence>
<evidence type="ECO:0000256" key="7">
    <source>
        <dbReference type="SAM" id="Phobius"/>
    </source>
</evidence>
<dbReference type="InterPro" id="IPR000014">
    <property type="entry name" value="PAS"/>
</dbReference>
<organism evidence="10 11">
    <name type="scientific">Azospira inquinata</name>
    <dbReference type="NCBI Taxonomy" id="2785627"/>
    <lineage>
        <taxon>Bacteria</taxon>
        <taxon>Pseudomonadati</taxon>
        <taxon>Pseudomonadota</taxon>
        <taxon>Betaproteobacteria</taxon>
        <taxon>Rhodocyclales</taxon>
        <taxon>Rhodocyclaceae</taxon>
        <taxon>Azospira</taxon>
    </lineage>
</organism>
<evidence type="ECO:0000256" key="3">
    <source>
        <dbReference type="ARBA" id="ARBA00022553"/>
    </source>
</evidence>
<keyword evidence="5" id="KW-0418">Kinase</keyword>
<reference evidence="10" key="1">
    <citation type="submission" date="2020-11" db="EMBL/GenBank/DDBJ databases">
        <title>Azospira inquinata sp. nov.</title>
        <authorList>
            <person name="Moe W.M."/>
            <person name="Mikes M.C."/>
        </authorList>
    </citation>
    <scope>NUCLEOTIDE SEQUENCE</scope>
    <source>
        <strain evidence="10">Azo-3</strain>
    </source>
</reference>
<dbReference type="SMART" id="SM00091">
    <property type="entry name" value="PAS"/>
    <property type="match status" value="1"/>
</dbReference>
<dbReference type="PANTHER" id="PTHR43304">
    <property type="entry name" value="PHYTOCHROME-LIKE PROTEIN CPH1"/>
    <property type="match status" value="1"/>
</dbReference>
<feature type="region of interest" description="Disordered" evidence="6">
    <location>
        <begin position="493"/>
        <end position="518"/>
    </location>
</feature>
<dbReference type="CDD" id="cd00130">
    <property type="entry name" value="PAS"/>
    <property type="match status" value="1"/>
</dbReference>
<dbReference type="SMART" id="SM00086">
    <property type="entry name" value="PAC"/>
    <property type="match status" value="2"/>
</dbReference>
<sequence length="518" mass="55248">MNVLRRLRPYWAPPFSFTGFPLGGQLALAFGLSLGAVCLGGALGPSWGAADQFLPLILAGACLAALGLRSAPLVWGAMLLGLWQRNIQGGRLWLASLGLLGAALVLGIALRWICSRFRRGSDGGVDAILTAQGQLLWWAEPGSRRLLGRRGAIPGWFGQGAVRAGDSLDAWLPVVLAEDRGPLEAALGAMGRDGCRVDFRVRDEAGGLRVLCLEGRLVPGNGQGPDRLQGSIREVTGTRVREDGGIQRCQERLARLGEALAGQDFGLWEWEVGTDLLTIRESAAAALDEAGPPPQRLALTDWLTGVHGEDRAGVLAGLGRVAQGSAARYVGEFRRANRRGHWSWLRGEGKAVAWDSQGRVIRLAGVFRDVQERRLLEADLEKFSRAMEWGPAPIFITDAQGCFEYCNQAFTRLTGYALEDLLGETPCLLQPAGGDGEGAGGAALWQALLDGAGWQGALVSRRQDGGDLAWHLSLAPLRDGRGELTHFVAMGQESARGEGASPSPGLSHSSGREPVRLS</sequence>
<evidence type="ECO:0000256" key="2">
    <source>
        <dbReference type="ARBA" id="ARBA00012438"/>
    </source>
</evidence>
<dbReference type="AlphaFoldDB" id="A0A975SJZ8"/>
<feature type="domain" description="PAC" evidence="9">
    <location>
        <begin position="329"/>
        <end position="382"/>
    </location>
</feature>
<accession>A0A975SJZ8</accession>
<keyword evidence="3" id="KW-0597">Phosphoprotein</keyword>
<feature type="transmembrane region" description="Helical" evidence="7">
    <location>
        <begin position="20"/>
        <end position="44"/>
    </location>
</feature>
<keyword evidence="7" id="KW-0472">Membrane</keyword>
<proteinExistence type="predicted"/>
<keyword evidence="7" id="KW-1133">Transmembrane helix</keyword>
<keyword evidence="7" id="KW-0812">Transmembrane</keyword>
<feature type="transmembrane region" description="Helical" evidence="7">
    <location>
        <begin position="56"/>
        <end position="80"/>
    </location>
</feature>
<gene>
    <name evidence="10" type="ORF">Azoinq_07540</name>
</gene>
<dbReference type="Pfam" id="PF08447">
    <property type="entry name" value="PAS_3"/>
    <property type="match status" value="1"/>
</dbReference>
<dbReference type="InterPro" id="IPR001610">
    <property type="entry name" value="PAC"/>
</dbReference>
<keyword evidence="4" id="KW-0808">Transferase</keyword>
<dbReference type="PANTHER" id="PTHR43304:SF1">
    <property type="entry name" value="PAC DOMAIN-CONTAINING PROTEIN"/>
    <property type="match status" value="1"/>
</dbReference>
<evidence type="ECO:0000256" key="4">
    <source>
        <dbReference type="ARBA" id="ARBA00022679"/>
    </source>
</evidence>
<dbReference type="GO" id="GO:0004673">
    <property type="term" value="F:protein histidine kinase activity"/>
    <property type="evidence" value="ECO:0007669"/>
    <property type="project" value="UniProtKB-EC"/>
</dbReference>
<dbReference type="PROSITE" id="PS50112">
    <property type="entry name" value="PAS"/>
    <property type="match status" value="1"/>
</dbReference>
<evidence type="ECO:0000256" key="5">
    <source>
        <dbReference type="ARBA" id="ARBA00022777"/>
    </source>
</evidence>
<dbReference type="KEGG" id="aiq:Azoinq_07540"/>
<comment type="catalytic activity">
    <reaction evidence="1">
        <text>ATP + protein L-histidine = ADP + protein N-phospho-L-histidine.</text>
        <dbReference type="EC" id="2.7.13.3"/>
    </reaction>
</comment>
<keyword evidence="11" id="KW-1185">Reference proteome</keyword>
<feature type="transmembrane region" description="Helical" evidence="7">
    <location>
        <begin position="92"/>
        <end position="113"/>
    </location>
</feature>
<name>A0A975SJZ8_9RHOO</name>
<dbReference type="RefSeq" id="WP_216130388.1">
    <property type="nucleotide sequence ID" value="NZ_CP064782.1"/>
</dbReference>
<dbReference type="NCBIfam" id="TIGR00229">
    <property type="entry name" value="sensory_box"/>
    <property type="match status" value="1"/>
</dbReference>
<evidence type="ECO:0000256" key="1">
    <source>
        <dbReference type="ARBA" id="ARBA00000085"/>
    </source>
</evidence>
<dbReference type="InterPro" id="IPR013767">
    <property type="entry name" value="PAS_fold"/>
</dbReference>
<dbReference type="Proteomes" id="UP000683428">
    <property type="component" value="Chromosome"/>
</dbReference>
<dbReference type="GO" id="GO:0006355">
    <property type="term" value="P:regulation of DNA-templated transcription"/>
    <property type="evidence" value="ECO:0007669"/>
    <property type="project" value="InterPro"/>
</dbReference>
<dbReference type="PROSITE" id="PS50113">
    <property type="entry name" value="PAC"/>
    <property type="match status" value="1"/>
</dbReference>
<protein>
    <recommendedName>
        <fullName evidence="2">histidine kinase</fullName>
        <ecNumber evidence="2">2.7.13.3</ecNumber>
    </recommendedName>
</protein>